<evidence type="ECO:0000313" key="3">
    <source>
        <dbReference type="Proteomes" id="UP001150904"/>
    </source>
</evidence>
<evidence type="ECO:0000313" key="2">
    <source>
        <dbReference type="EMBL" id="KAJ5216538.1"/>
    </source>
</evidence>
<gene>
    <name evidence="2" type="ORF">N7498_002945</name>
</gene>
<sequence>MALPRRHAFELSPTPPIPNEAAQLNPRSHVARTPALERGQSRTCTIALLYIDQERRTERRRK</sequence>
<proteinExistence type="predicted"/>
<reference evidence="2" key="1">
    <citation type="submission" date="2022-12" db="EMBL/GenBank/DDBJ databases">
        <authorList>
            <person name="Petersen C."/>
        </authorList>
    </citation>
    <scope>NUCLEOTIDE SEQUENCE</scope>
    <source>
        <strain evidence="2">IBT 15544</strain>
    </source>
</reference>
<dbReference type="EMBL" id="JAPQKR010000005">
    <property type="protein sequence ID" value="KAJ5216538.1"/>
    <property type="molecule type" value="Genomic_DNA"/>
</dbReference>
<dbReference type="GeneID" id="83177308"/>
<dbReference type="Proteomes" id="UP001150904">
    <property type="component" value="Unassembled WGS sequence"/>
</dbReference>
<protein>
    <submittedName>
        <fullName evidence="2">Uncharacterized protein</fullName>
    </submittedName>
</protein>
<organism evidence="2 3">
    <name type="scientific">Penicillium cinerascens</name>
    <dbReference type="NCBI Taxonomy" id="70096"/>
    <lineage>
        <taxon>Eukaryota</taxon>
        <taxon>Fungi</taxon>
        <taxon>Dikarya</taxon>
        <taxon>Ascomycota</taxon>
        <taxon>Pezizomycotina</taxon>
        <taxon>Eurotiomycetes</taxon>
        <taxon>Eurotiomycetidae</taxon>
        <taxon>Eurotiales</taxon>
        <taxon>Aspergillaceae</taxon>
        <taxon>Penicillium</taxon>
    </lineage>
</organism>
<comment type="caution">
    <text evidence="2">The sequence shown here is derived from an EMBL/GenBank/DDBJ whole genome shotgun (WGS) entry which is preliminary data.</text>
</comment>
<dbReference type="AlphaFoldDB" id="A0A9W9NB10"/>
<reference evidence="2" key="2">
    <citation type="journal article" date="2023" name="IMA Fungus">
        <title>Comparative genomic study of the Penicillium genus elucidates a diverse pangenome and 15 lateral gene transfer events.</title>
        <authorList>
            <person name="Petersen C."/>
            <person name="Sorensen T."/>
            <person name="Nielsen M.R."/>
            <person name="Sondergaard T.E."/>
            <person name="Sorensen J.L."/>
            <person name="Fitzpatrick D.A."/>
            <person name="Frisvad J.C."/>
            <person name="Nielsen K.L."/>
        </authorList>
    </citation>
    <scope>NUCLEOTIDE SEQUENCE</scope>
    <source>
        <strain evidence="2">IBT 15544</strain>
    </source>
</reference>
<accession>A0A9W9NB10</accession>
<feature type="region of interest" description="Disordered" evidence="1">
    <location>
        <begin position="1"/>
        <end position="38"/>
    </location>
</feature>
<evidence type="ECO:0000256" key="1">
    <source>
        <dbReference type="SAM" id="MobiDB-lite"/>
    </source>
</evidence>
<keyword evidence="3" id="KW-1185">Reference proteome</keyword>
<dbReference type="RefSeq" id="XP_058312351.1">
    <property type="nucleotide sequence ID" value="XM_058450007.1"/>
</dbReference>
<name>A0A9W9NB10_9EURO</name>